<feature type="region of interest" description="Disordered" evidence="1">
    <location>
        <begin position="114"/>
        <end position="137"/>
    </location>
</feature>
<feature type="chain" id="PRO_5023941186" evidence="2">
    <location>
        <begin position="19"/>
        <end position="170"/>
    </location>
</feature>
<protein>
    <submittedName>
        <fullName evidence="3">Uncharacterized protein</fullName>
    </submittedName>
</protein>
<gene>
    <name evidence="3" type="ORF">EJB05_06546</name>
</gene>
<evidence type="ECO:0000313" key="4">
    <source>
        <dbReference type="Proteomes" id="UP000324897"/>
    </source>
</evidence>
<accession>A0A5J9WE19</accession>
<comment type="caution">
    <text evidence="3">The sequence shown here is derived from an EMBL/GenBank/DDBJ whole genome shotgun (WGS) entry which is preliminary data.</text>
</comment>
<reference evidence="3 4" key="1">
    <citation type="journal article" date="2019" name="Sci. Rep.">
        <title>A high-quality genome of Eragrostis curvula grass provides insights into Poaceae evolution and supports new strategies to enhance forage quality.</title>
        <authorList>
            <person name="Carballo J."/>
            <person name="Santos B.A.C.M."/>
            <person name="Zappacosta D."/>
            <person name="Garbus I."/>
            <person name="Selva J.P."/>
            <person name="Gallo C.A."/>
            <person name="Diaz A."/>
            <person name="Albertini E."/>
            <person name="Caccamo M."/>
            <person name="Echenique V."/>
        </authorList>
    </citation>
    <scope>NUCLEOTIDE SEQUENCE [LARGE SCALE GENOMIC DNA]</scope>
    <source>
        <strain evidence="4">cv. Victoria</strain>
        <tissue evidence="3">Leaf</tissue>
    </source>
</reference>
<evidence type="ECO:0000256" key="2">
    <source>
        <dbReference type="SAM" id="SignalP"/>
    </source>
</evidence>
<evidence type="ECO:0000313" key="3">
    <source>
        <dbReference type="EMBL" id="TVU46972.1"/>
    </source>
</evidence>
<dbReference type="Proteomes" id="UP000324897">
    <property type="component" value="Chromosome 5"/>
</dbReference>
<keyword evidence="4" id="KW-1185">Reference proteome</keyword>
<feature type="non-terminal residue" evidence="3">
    <location>
        <position position="1"/>
    </location>
</feature>
<dbReference type="AlphaFoldDB" id="A0A5J9WE19"/>
<dbReference type="EMBL" id="RWGY01000004">
    <property type="protein sequence ID" value="TVU46972.1"/>
    <property type="molecule type" value="Genomic_DNA"/>
</dbReference>
<keyword evidence="2" id="KW-0732">Signal</keyword>
<sequence>MQAAAASLSLLWRRMVLVRQFLLPSNPNRFALRGVYQFPFPDPLTPGTTNPHPRLVQDSMVEYSCRCGGSSIPLKEDAGAACSEIFNGGTTKVGSRKRCDEAWFSTGESVRRARSRIKSSNPSSNQDHMASGRQHHCQQNSEYGKLWIRLGSESGGISCWSGDYGRSIQE</sequence>
<dbReference type="Gramene" id="TVU46972">
    <property type="protein sequence ID" value="TVU46972"/>
    <property type="gene ID" value="EJB05_06546"/>
</dbReference>
<name>A0A5J9WE19_9POAL</name>
<organism evidence="3 4">
    <name type="scientific">Eragrostis curvula</name>
    <name type="common">weeping love grass</name>
    <dbReference type="NCBI Taxonomy" id="38414"/>
    <lineage>
        <taxon>Eukaryota</taxon>
        <taxon>Viridiplantae</taxon>
        <taxon>Streptophyta</taxon>
        <taxon>Embryophyta</taxon>
        <taxon>Tracheophyta</taxon>
        <taxon>Spermatophyta</taxon>
        <taxon>Magnoliopsida</taxon>
        <taxon>Liliopsida</taxon>
        <taxon>Poales</taxon>
        <taxon>Poaceae</taxon>
        <taxon>PACMAD clade</taxon>
        <taxon>Chloridoideae</taxon>
        <taxon>Eragrostideae</taxon>
        <taxon>Eragrostidinae</taxon>
        <taxon>Eragrostis</taxon>
    </lineage>
</organism>
<feature type="signal peptide" evidence="2">
    <location>
        <begin position="1"/>
        <end position="18"/>
    </location>
</feature>
<feature type="compositionally biased region" description="Polar residues" evidence="1">
    <location>
        <begin position="118"/>
        <end position="128"/>
    </location>
</feature>
<proteinExistence type="predicted"/>
<evidence type="ECO:0000256" key="1">
    <source>
        <dbReference type="SAM" id="MobiDB-lite"/>
    </source>
</evidence>